<dbReference type="InterPro" id="IPR005511">
    <property type="entry name" value="SMP-30"/>
</dbReference>
<feature type="domain" description="SMP-30/Gluconolactonase/LRE-like region" evidence="2">
    <location>
        <begin position="21"/>
        <end position="266"/>
    </location>
</feature>
<evidence type="ECO:0000313" key="4">
    <source>
        <dbReference type="Proteomes" id="UP000737171"/>
    </source>
</evidence>
<dbReference type="PANTHER" id="PTHR10907:SF47">
    <property type="entry name" value="REGUCALCIN"/>
    <property type="match status" value="1"/>
</dbReference>
<proteinExistence type="inferred from homology"/>
<sequence>MTTSPRLLSPLRCLWDAAATLGEGTCWSEREQALYWVDILGHTLYRCDANGGERRQWHFDETVSAVAERQDRPGLAVALRRGLALFDPDSGRLERLHQPEPERTGNRFNDGKCDPAGRFWAGSMDFDCRAPTGALYCYGADGRAVRAADLGWAVTNGPTWSLDGRTLYVNHTVERAVWAFDVDPGSGRITRPRLWLRFDPDDGYPDGMTTDAEGRLWIAHWGAACVSCHDPDTAAELLRVPLPASHITNVAFGGAALRTLFITSARFGLDPAQLAAEPQAGALFAIDTDTTGLPANAFAG</sequence>
<evidence type="ECO:0000256" key="1">
    <source>
        <dbReference type="ARBA" id="ARBA00008853"/>
    </source>
</evidence>
<dbReference type="PANTHER" id="PTHR10907">
    <property type="entry name" value="REGUCALCIN"/>
    <property type="match status" value="1"/>
</dbReference>
<name>A0ABX2ER70_9BURK</name>
<dbReference type="RefSeq" id="WP_173131694.1">
    <property type="nucleotide sequence ID" value="NZ_JABRWJ010000010.1"/>
</dbReference>
<dbReference type="Pfam" id="PF08450">
    <property type="entry name" value="SGL"/>
    <property type="match status" value="1"/>
</dbReference>
<evidence type="ECO:0000313" key="3">
    <source>
        <dbReference type="EMBL" id="NRF71136.1"/>
    </source>
</evidence>
<gene>
    <name evidence="3" type="ORF">HLB44_29480</name>
</gene>
<comment type="caution">
    <text evidence="3">The sequence shown here is derived from an EMBL/GenBank/DDBJ whole genome shotgun (WGS) entry which is preliminary data.</text>
</comment>
<organism evidence="3 4">
    <name type="scientific">Pseudaquabacterium terrae</name>
    <dbReference type="NCBI Taxonomy" id="2732868"/>
    <lineage>
        <taxon>Bacteria</taxon>
        <taxon>Pseudomonadati</taxon>
        <taxon>Pseudomonadota</taxon>
        <taxon>Betaproteobacteria</taxon>
        <taxon>Burkholderiales</taxon>
        <taxon>Sphaerotilaceae</taxon>
        <taxon>Pseudaquabacterium</taxon>
    </lineage>
</organism>
<dbReference type="EMBL" id="JABRWJ010000010">
    <property type="protein sequence ID" value="NRF71136.1"/>
    <property type="molecule type" value="Genomic_DNA"/>
</dbReference>
<reference evidence="3 4" key="1">
    <citation type="submission" date="2020-05" db="EMBL/GenBank/DDBJ databases">
        <title>Aquincola sp. isolate from soil.</title>
        <authorList>
            <person name="Han J."/>
            <person name="Kim D.-U."/>
        </authorList>
    </citation>
    <scope>NUCLEOTIDE SEQUENCE [LARGE SCALE GENOMIC DNA]</scope>
    <source>
        <strain evidence="3 4">S2</strain>
    </source>
</reference>
<dbReference type="PRINTS" id="PR01790">
    <property type="entry name" value="SMP30FAMILY"/>
</dbReference>
<keyword evidence="4" id="KW-1185">Reference proteome</keyword>
<comment type="similarity">
    <text evidence="1">Belongs to the SMP-30/CGR1 family.</text>
</comment>
<accession>A0ABX2ER70</accession>
<dbReference type="Gene3D" id="2.120.10.30">
    <property type="entry name" value="TolB, C-terminal domain"/>
    <property type="match status" value="1"/>
</dbReference>
<dbReference type="InterPro" id="IPR013658">
    <property type="entry name" value="SGL"/>
</dbReference>
<protein>
    <submittedName>
        <fullName evidence="3">SMP-30/gluconolactonase/LRE family protein</fullName>
    </submittedName>
</protein>
<dbReference type="Proteomes" id="UP000737171">
    <property type="component" value="Unassembled WGS sequence"/>
</dbReference>
<dbReference type="SUPFAM" id="SSF63829">
    <property type="entry name" value="Calcium-dependent phosphotriesterase"/>
    <property type="match status" value="1"/>
</dbReference>
<evidence type="ECO:0000259" key="2">
    <source>
        <dbReference type="Pfam" id="PF08450"/>
    </source>
</evidence>
<dbReference type="InterPro" id="IPR011042">
    <property type="entry name" value="6-blade_b-propeller_TolB-like"/>
</dbReference>